<dbReference type="PROSITE" id="PS50238">
    <property type="entry name" value="RHOGAP"/>
    <property type="match status" value="1"/>
</dbReference>
<protein>
    <recommendedName>
        <fullName evidence="1">Rho-GAP domain-containing protein</fullName>
    </recommendedName>
</protein>
<evidence type="ECO:0000313" key="3">
    <source>
        <dbReference type="Proteomes" id="UP000692954"/>
    </source>
</evidence>
<dbReference type="AlphaFoldDB" id="A0A8S1PR73"/>
<sequence length="359" mass="42059">MRQGQSYEIEGLLKAGLDRNGQPIYVILQNLIVQNKNEELIGNKFQSYLQQFRPFNGFVLIICSQDDAQLTANDVKCLLKKTIKKVDSNQLKRINKLIVISSNQNYGKREKTIPFFLQNIVKDKFYQISNTSFLNQYEIELHSSVLRFLCNKIQFQEQQPFYGRELDAYPIGQSGVPVFLEEILKYYTNNIDYLRSEGVFRLSGSHEQEMKLVEQLIQSNYEDMKNYDPNVIATVLKNALVNLKNPIFPFEIYEILKDTNPQIPAKEFIDMFSIFFAHLPKVNRQTVFKMTEFIKFVAEFKVENKMDLHNLSIVFAPCFFRTKSANEYDFQGAKIVVQHFESLIQNIDQFLVKQKRQSQ</sequence>
<dbReference type="Pfam" id="PF00620">
    <property type="entry name" value="RhoGAP"/>
    <property type="match status" value="1"/>
</dbReference>
<gene>
    <name evidence="2" type="ORF">PSON_ATCC_30995.1.T0850111</name>
</gene>
<name>A0A8S1PR73_9CILI</name>
<keyword evidence="3" id="KW-1185">Reference proteome</keyword>
<proteinExistence type="predicted"/>
<evidence type="ECO:0000313" key="2">
    <source>
        <dbReference type="EMBL" id="CAD8105807.1"/>
    </source>
</evidence>
<dbReference type="SMART" id="SM00324">
    <property type="entry name" value="RhoGAP"/>
    <property type="match status" value="1"/>
</dbReference>
<feature type="domain" description="Rho-GAP" evidence="1">
    <location>
        <begin position="164"/>
        <end position="351"/>
    </location>
</feature>
<dbReference type="GO" id="GO:0005737">
    <property type="term" value="C:cytoplasm"/>
    <property type="evidence" value="ECO:0007669"/>
    <property type="project" value="TreeGrafter"/>
</dbReference>
<dbReference type="OrthoDB" id="79452at2759"/>
<organism evidence="2 3">
    <name type="scientific">Paramecium sonneborni</name>
    <dbReference type="NCBI Taxonomy" id="65129"/>
    <lineage>
        <taxon>Eukaryota</taxon>
        <taxon>Sar</taxon>
        <taxon>Alveolata</taxon>
        <taxon>Ciliophora</taxon>
        <taxon>Intramacronucleata</taxon>
        <taxon>Oligohymenophorea</taxon>
        <taxon>Peniculida</taxon>
        <taxon>Parameciidae</taxon>
        <taxon>Paramecium</taxon>
    </lineage>
</organism>
<reference evidence="2" key="1">
    <citation type="submission" date="2021-01" db="EMBL/GenBank/DDBJ databases">
        <authorList>
            <consortium name="Genoscope - CEA"/>
            <person name="William W."/>
        </authorList>
    </citation>
    <scope>NUCLEOTIDE SEQUENCE</scope>
</reference>
<accession>A0A8S1PR73</accession>
<dbReference type="EMBL" id="CAJJDN010000085">
    <property type="protein sequence ID" value="CAD8105807.1"/>
    <property type="molecule type" value="Genomic_DNA"/>
</dbReference>
<dbReference type="Proteomes" id="UP000692954">
    <property type="component" value="Unassembled WGS sequence"/>
</dbReference>
<dbReference type="InterPro" id="IPR000198">
    <property type="entry name" value="RhoGAP_dom"/>
</dbReference>
<dbReference type="PANTHER" id="PTHR45808:SF2">
    <property type="entry name" value="RHO GTPASE-ACTIVATING PROTEIN 68F"/>
    <property type="match status" value="1"/>
</dbReference>
<comment type="caution">
    <text evidence="2">The sequence shown here is derived from an EMBL/GenBank/DDBJ whole genome shotgun (WGS) entry which is preliminary data.</text>
</comment>
<dbReference type="GO" id="GO:0007264">
    <property type="term" value="P:small GTPase-mediated signal transduction"/>
    <property type="evidence" value="ECO:0007669"/>
    <property type="project" value="TreeGrafter"/>
</dbReference>
<dbReference type="CDD" id="cd00159">
    <property type="entry name" value="RhoGAP"/>
    <property type="match status" value="1"/>
</dbReference>
<evidence type="ECO:0000259" key="1">
    <source>
        <dbReference type="PROSITE" id="PS50238"/>
    </source>
</evidence>
<dbReference type="GO" id="GO:0005096">
    <property type="term" value="F:GTPase activator activity"/>
    <property type="evidence" value="ECO:0007669"/>
    <property type="project" value="TreeGrafter"/>
</dbReference>
<dbReference type="PANTHER" id="PTHR45808">
    <property type="entry name" value="RHO GTPASE-ACTIVATING PROTEIN 68F"/>
    <property type="match status" value="1"/>
</dbReference>